<evidence type="ECO:0000259" key="1">
    <source>
        <dbReference type="Pfam" id="PF12706"/>
    </source>
</evidence>
<dbReference type="AlphaFoldDB" id="A0A919F775"/>
<dbReference type="GO" id="GO:0008270">
    <property type="term" value="F:zinc ion binding"/>
    <property type="evidence" value="ECO:0007669"/>
    <property type="project" value="InterPro"/>
</dbReference>
<reference evidence="2" key="1">
    <citation type="journal article" date="2014" name="Int. J. Syst. Evol. Microbiol.">
        <title>Complete genome sequence of Corynebacterium casei LMG S-19264T (=DSM 44701T), isolated from a smear-ripened cheese.</title>
        <authorList>
            <consortium name="US DOE Joint Genome Institute (JGI-PGF)"/>
            <person name="Walter F."/>
            <person name="Albersmeier A."/>
            <person name="Kalinowski J."/>
            <person name="Ruckert C."/>
        </authorList>
    </citation>
    <scope>NUCLEOTIDE SEQUENCE</scope>
    <source>
        <strain evidence="2">JCM 13306</strain>
    </source>
</reference>
<dbReference type="Pfam" id="PF12706">
    <property type="entry name" value="Lactamase_B_2"/>
    <property type="match status" value="1"/>
</dbReference>
<dbReference type="InterPro" id="IPR024884">
    <property type="entry name" value="NAPE-PLD"/>
</dbReference>
<dbReference type="PANTHER" id="PTHR15032:SF4">
    <property type="entry name" value="N-ACYL-PHOSPHATIDYLETHANOLAMINE-HYDROLYZING PHOSPHOLIPASE D"/>
    <property type="match status" value="1"/>
</dbReference>
<evidence type="ECO:0000313" key="3">
    <source>
        <dbReference type="Proteomes" id="UP000623958"/>
    </source>
</evidence>
<organism evidence="2 3">
    <name type="scientific">Xanthomonas boreopolis</name>
    <dbReference type="NCBI Taxonomy" id="86183"/>
    <lineage>
        <taxon>Bacteria</taxon>
        <taxon>Pseudomonadati</taxon>
        <taxon>Pseudomonadota</taxon>
        <taxon>Gammaproteobacteria</taxon>
        <taxon>Lysobacterales</taxon>
        <taxon>Lysobacteraceae</taxon>
        <taxon>Xanthomonas</taxon>
    </lineage>
</organism>
<dbReference type="PANTHER" id="PTHR15032">
    <property type="entry name" value="N-ACYL-PHOSPHATIDYLETHANOLAMINE-HYDROLYZING PHOSPHOLIPASE D"/>
    <property type="match status" value="1"/>
</dbReference>
<dbReference type="Proteomes" id="UP000623958">
    <property type="component" value="Unassembled WGS sequence"/>
</dbReference>
<gene>
    <name evidence="2" type="ORF">GCM10009090_11980</name>
</gene>
<name>A0A919F775_9XANT</name>
<dbReference type="PIRSF" id="PIRSF038896">
    <property type="entry name" value="NAPE-PLD"/>
    <property type="match status" value="1"/>
</dbReference>
<dbReference type="InterPro" id="IPR036866">
    <property type="entry name" value="RibonucZ/Hydroxyglut_hydro"/>
</dbReference>
<dbReference type="GO" id="GO:0070290">
    <property type="term" value="F:N-acylphosphatidylethanolamine-specific phospholipase D activity"/>
    <property type="evidence" value="ECO:0007669"/>
    <property type="project" value="InterPro"/>
</dbReference>
<keyword evidence="3" id="KW-1185">Reference proteome</keyword>
<accession>A0A919F775</accession>
<evidence type="ECO:0000313" key="2">
    <source>
        <dbReference type="EMBL" id="GHH50726.1"/>
    </source>
</evidence>
<dbReference type="Gene3D" id="3.60.15.10">
    <property type="entry name" value="Ribonuclease Z/Hydroxyacylglutathione hydrolase-like"/>
    <property type="match status" value="1"/>
</dbReference>
<proteinExistence type="predicted"/>
<comment type="caution">
    <text evidence="2">The sequence shown here is derived from an EMBL/GenBank/DDBJ whole genome shotgun (WGS) entry which is preliminary data.</text>
</comment>
<protein>
    <submittedName>
        <fullName evidence="2">MBL fold metallo-hydrolase</fullName>
    </submittedName>
</protein>
<reference evidence="2" key="2">
    <citation type="submission" date="2020-09" db="EMBL/GenBank/DDBJ databases">
        <authorList>
            <person name="Sun Q."/>
            <person name="Ohkuma M."/>
        </authorList>
    </citation>
    <scope>NUCLEOTIDE SEQUENCE</scope>
    <source>
        <strain evidence="2">JCM 13306</strain>
    </source>
</reference>
<dbReference type="SUPFAM" id="SSF56281">
    <property type="entry name" value="Metallo-hydrolase/oxidoreductase"/>
    <property type="match status" value="1"/>
</dbReference>
<dbReference type="InterPro" id="IPR001279">
    <property type="entry name" value="Metallo-B-lactamas"/>
</dbReference>
<dbReference type="GO" id="GO:0005737">
    <property type="term" value="C:cytoplasm"/>
    <property type="evidence" value="ECO:0007669"/>
    <property type="project" value="TreeGrafter"/>
</dbReference>
<feature type="domain" description="Metallo-beta-lactamase" evidence="1">
    <location>
        <begin position="111"/>
        <end position="305"/>
    </location>
</feature>
<sequence length="364" mass="40734">MLGVALAAGGYAYLQHPKFGALPEGAHLLAVEHSPHYVNGEFQNLIDTPMRTEDTSFVSNVISMLFDRNPNLKPSAALPSVHVDLKALPRDRDVVVWLGHSSYFVQLDGKRILIDPVFSTNAGPFPGTNVAFPGTTPYTTDDMPDIDVLLVTHDHWDHLDYPSAKALLPKVGQVVVGLGVGEFFDRWGYPSERVHEADWNDVLEPVPGLRIHVLPARHYSGRMLTRNKTLWVAFALETSQRRLFFSGDSGYGPHFREIGERFGGFDLAALDMGQYDKRWANIHMFPEQAAQAAQDLRAKALLPAHVGRFTIAAHDWDEPLNQIDQASQGRPYRLLTPNIGALVLLDDDTQQFPRWWKRAVSKVD</sequence>
<dbReference type="EMBL" id="BNBA01000007">
    <property type="protein sequence ID" value="GHH50726.1"/>
    <property type="molecule type" value="Genomic_DNA"/>
</dbReference>